<accession>A0A6G9YWP9</accession>
<gene>
    <name evidence="1" type="ORF">F6W96_04190</name>
</gene>
<reference evidence="1 2" key="1">
    <citation type="journal article" date="2019" name="ACS Chem. Biol.">
        <title>Identification and Mobilization of a Cryptic Antibiotic Biosynthesis Gene Locus from a Human-Pathogenic Nocardia Isolate.</title>
        <authorList>
            <person name="Herisse M."/>
            <person name="Ishida K."/>
            <person name="Porter J.L."/>
            <person name="Howden B."/>
            <person name="Hertweck C."/>
            <person name="Stinear T.P."/>
            <person name="Pidot S.J."/>
        </authorList>
    </citation>
    <scope>NUCLEOTIDE SEQUENCE [LARGE SCALE GENOMIC DNA]</scope>
    <source>
        <strain evidence="1 2">AUSMDU00012715</strain>
    </source>
</reference>
<evidence type="ECO:0000313" key="1">
    <source>
        <dbReference type="EMBL" id="QIS17622.1"/>
    </source>
</evidence>
<evidence type="ECO:0008006" key="3">
    <source>
        <dbReference type="Google" id="ProtNLM"/>
    </source>
</evidence>
<evidence type="ECO:0000313" key="2">
    <source>
        <dbReference type="Proteomes" id="UP000500953"/>
    </source>
</evidence>
<dbReference type="InterPro" id="IPR011024">
    <property type="entry name" value="G_crystallin-like"/>
</dbReference>
<dbReference type="RefSeq" id="WP_167485011.1">
    <property type="nucleotide sequence ID" value="NZ_CP046173.1"/>
</dbReference>
<dbReference type="SUPFAM" id="SSF49695">
    <property type="entry name" value="gamma-Crystallin-like"/>
    <property type="match status" value="1"/>
</dbReference>
<protein>
    <recommendedName>
        <fullName evidence="3">Beta/gamma crystallin 'Greek key' domain-containing protein</fullName>
    </recommendedName>
</protein>
<organism evidence="1 2">
    <name type="scientific">Nocardia terpenica</name>
    <dbReference type="NCBI Taxonomy" id="455432"/>
    <lineage>
        <taxon>Bacteria</taxon>
        <taxon>Bacillati</taxon>
        <taxon>Actinomycetota</taxon>
        <taxon>Actinomycetes</taxon>
        <taxon>Mycobacteriales</taxon>
        <taxon>Nocardiaceae</taxon>
        <taxon>Nocardia</taxon>
    </lineage>
</organism>
<sequence length="91" mass="9570">MIPTNDGANAVVYTDPGLQGDYQSMPPGRYDTADLTVPNDSIRSVAVPQGLRVTVFEHSGFTGDSAVIDADTQLLGANLDCQVSSVIVETI</sequence>
<proteinExistence type="predicted"/>
<name>A0A6G9YWP9_9NOCA</name>
<dbReference type="Gene3D" id="2.60.20.10">
    <property type="entry name" value="Crystallins"/>
    <property type="match status" value="1"/>
</dbReference>
<dbReference type="EMBL" id="CP046173">
    <property type="protein sequence ID" value="QIS17622.1"/>
    <property type="molecule type" value="Genomic_DNA"/>
</dbReference>
<dbReference type="Proteomes" id="UP000500953">
    <property type="component" value="Chromosome"/>
</dbReference>
<dbReference type="AlphaFoldDB" id="A0A6G9YWP9"/>